<dbReference type="Proteomes" id="UP000831068">
    <property type="component" value="Chromosome"/>
</dbReference>
<dbReference type="Pfam" id="PF08870">
    <property type="entry name" value="DndE"/>
    <property type="match status" value="1"/>
</dbReference>
<dbReference type="Gene3D" id="3.40.50.300">
    <property type="entry name" value="P-loop containing nucleotide triphosphate hydrolases"/>
    <property type="match status" value="2"/>
</dbReference>
<gene>
    <name evidence="1" type="ORF">MTP08_05170</name>
</gene>
<dbReference type="PANTHER" id="PTHR30121">
    <property type="entry name" value="UNCHARACTERIZED PROTEIN YJGR-RELATED"/>
    <property type="match status" value="1"/>
</dbReference>
<evidence type="ECO:0000313" key="2">
    <source>
        <dbReference type="Proteomes" id="UP000831068"/>
    </source>
</evidence>
<evidence type="ECO:0000313" key="1">
    <source>
        <dbReference type="EMBL" id="UOE39161.1"/>
    </source>
</evidence>
<dbReference type="RefSeq" id="WP_243577333.1">
    <property type="nucleotide sequence ID" value="NZ_CP094529.1"/>
</dbReference>
<reference evidence="1 2" key="1">
    <citation type="submission" date="2022-03" db="EMBL/GenBank/DDBJ databases">
        <title>Chryseobacterium sp. isolated from the Andong Sikhe.</title>
        <authorList>
            <person name="Won M."/>
            <person name="Kim S.-J."/>
            <person name="Kwon S.-W."/>
        </authorList>
    </citation>
    <scope>NUCLEOTIDE SEQUENCE [LARGE SCALE GENOMIC DNA]</scope>
    <source>
        <strain evidence="1 2">ADR-1</strain>
    </source>
</reference>
<accession>A0ABY4BMV5</accession>
<protein>
    <submittedName>
        <fullName evidence="1">DndE family protein</fullName>
    </submittedName>
</protein>
<organism evidence="1 2">
    <name type="scientific">Chryseobacterium oryzae</name>
    <dbReference type="NCBI Taxonomy" id="2929799"/>
    <lineage>
        <taxon>Bacteria</taxon>
        <taxon>Pseudomonadati</taxon>
        <taxon>Bacteroidota</taxon>
        <taxon>Flavobacteriia</taxon>
        <taxon>Flavobacteriales</taxon>
        <taxon>Weeksellaceae</taxon>
        <taxon>Chryseobacterium group</taxon>
        <taxon>Chryseobacterium</taxon>
    </lineage>
</organism>
<dbReference type="InterPro" id="IPR027417">
    <property type="entry name" value="P-loop_NTPase"/>
</dbReference>
<dbReference type="SUPFAM" id="SSF52540">
    <property type="entry name" value="P-loop containing nucleoside triphosphate hydrolases"/>
    <property type="match status" value="1"/>
</dbReference>
<sequence>MIRFKIDIESTELLDRITTIYNFKRDTITARIALSLSIEKGKVYTEDISSLPQNGREYTPTSNIFGRLINDTDNFTLYKTIFDQHYGKELSENDFVRLYKLHLKDGLDIWNTQLDNCDITKGEHISILLKPIKKGLTLRSNTPYISTDRKKSDIREFQDLLSFEIGTSENNEPIVININDLREFDNRNIAIAGMAGSGKTQLIKDILYQISKKSNYELKYIFFDYKGEGNPEQLKPFLEATKASFVDIVNDGGIDFNPFLSINLEERQKPFSIRAFVDTISTFVPRMGVSQENILISLINDLLDRKNGTYPTIAELFSDLENYYEENSIRQDTLYGVVRDLSTNIFNCDPNNPDILSNSLYLNLPPALSDTLRQLVVFLLLRYFNSYFSSTNDCEPKEHIFPLRYVIVIDEAHIYLKNKNARKALEDLLRLLRSKGVIVVMLSQGVEDYKTKDFDFASQVKLPICLNIQNKDYKAISNFVGTPNSKYKLETEIKKLDSGKGLINIGEPKIIELRQWWRTTKLV</sequence>
<keyword evidence="2" id="KW-1185">Reference proteome</keyword>
<dbReference type="PANTHER" id="PTHR30121:SF6">
    <property type="entry name" value="SLR6007 PROTEIN"/>
    <property type="match status" value="1"/>
</dbReference>
<dbReference type="EMBL" id="CP094529">
    <property type="protein sequence ID" value="UOE39161.1"/>
    <property type="molecule type" value="Genomic_DNA"/>
</dbReference>
<name>A0ABY4BMV5_9FLAO</name>
<dbReference type="InterPro" id="IPR014969">
    <property type="entry name" value="DNA_S_DndE"/>
</dbReference>
<dbReference type="InterPro" id="IPR051162">
    <property type="entry name" value="T4SS_component"/>
</dbReference>
<proteinExistence type="predicted"/>